<feature type="domain" description="DNA2/NAM7 helicase helicase" evidence="6">
    <location>
        <begin position="160"/>
        <end position="369"/>
    </location>
</feature>
<dbReference type="PATRIC" id="fig|1459.3.peg.3898"/>
<evidence type="ECO:0000256" key="5">
    <source>
        <dbReference type="ARBA" id="ARBA00022840"/>
    </source>
</evidence>
<dbReference type="Pfam" id="PF13086">
    <property type="entry name" value="AAA_11"/>
    <property type="match status" value="1"/>
</dbReference>
<dbReference type="Pfam" id="PF13087">
    <property type="entry name" value="AAA_12"/>
    <property type="match status" value="1"/>
</dbReference>
<reference evidence="9" key="1">
    <citation type="submission" date="2015-07" db="EMBL/GenBank/DDBJ databases">
        <title>Fjat-10036 dsm4.</title>
        <authorList>
            <person name="Liu B."/>
            <person name="Wang J."/>
            <person name="Zhu Y."/>
            <person name="Liu G."/>
            <person name="Chen Q."/>
            <person name="Chen Z."/>
            <person name="Lan J."/>
            <person name="Che J."/>
            <person name="Ge C."/>
            <person name="Shi H."/>
            <person name="Pan Z."/>
            <person name="Liu X."/>
        </authorList>
    </citation>
    <scope>NUCLEOTIDE SEQUENCE [LARGE SCALE GENOMIC DNA]</scope>
    <source>
        <strain evidence="9">DSM 4</strain>
    </source>
</reference>
<dbReference type="Proteomes" id="UP000037109">
    <property type="component" value="Unassembled WGS sequence"/>
</dbReference>
<dbReference type="InterPro" id="IPR027417">
    <property type="entry name" value="P-loop_NTPase"/>
</dbReference>
<dbReference type="GO" id="GO:0005524">
    <property type="term" value="F:ATP binding"/>
    <property type="evidence" value="ECO:0007669"/>
    <property type="project" value="UniProtKB-KW"/>
</dbReference>
<evidence type="ECO:0000259" key="6">
    <source>
        <dbReference type="Pfam" id="PF13086"/>
    </source>
</evidence>
<evidence type="ECO:0000313" key="9">
    <source>
        <dbReference type="Proteomes" id="UP000037109"/>
    </source>
</evidence>
<keyword evidence="5" id="KW-0067">ATP-binding</keyword>
<evidence type="ECO:0000313" key="8">
    <source>
        <dbReference type="EMBL" id="KON88476.1"/>
    </source>
</evidence>
<gene>
    <name evidence="8" type="ORF">AF332_17760</name>
</gene>
<keyword evidence="9" id="KW-1185">Reference proteome</keyword>
<dbReference type="InterPro" id="IPR050534">
    <property type="entry name" value="Coronavir_polyprotein_1ab"/>
</dbReference>
<dbReference type="PANTHER" id="PTHR43788:SF8">
    <property type="entry name" value="DNA-BINDING PROTEIN SMUBP-2"/>
    <property type="match status" value="1"/>
</dbReference>
<evidence type="ECO:0000256" key="2">
    <source>
        <dbReference type="ARBA" id="ARBA00022741"/>
    </source>
</evidence>
<keyword evidence="4 8" id="KW-0347">Helicase</keyword>
<dbReference type="AlphaFoldDB" id="A0A0M0GGC4"/>
<dbReference type="STRING" id="1459.AF332_17760"/>
<comment type="similarity">
    <text evidence="1">Belongs to the DNA2/NAM7 helicase family.</text>
</comment>
<feature type="domain" description="DNA2/NAM7 helicase-like C-terminal" evidence="7">
    <location>
        <begin position="400"/>
        <end position="584"/>
    </location>
</feature>
<dbReference type="GO" id="GO:0016787">
    <property type="term" value="F:hydrolase activity"/>
    <property type="evidence" value="ECO:0007669"/>
    <property type="project" value="UniProtKB-KW"/>
</dbReference>
<dbReference type="EMBL" id="LGUF01000007">
    <property type="protein sequence ID" value="KON88476.1"/>
    <property type="molecule type" value="Genomic_DNA"/>
</dbReference>
<dbReference type="InterPro" id="IPR041677">
    <property type="entry name" value="DNA2/NAM7_AAA_11"/>
</dbReference>
<accession>A0A0M0GGC4</accession>
<organism evidence="8 9">
    <name type="scientific">Sporosarcina globispora</name>
    <name type="common">Bacillus globisporus</name>
    <dbReference type="NCBI Taxonomy" id="1459"/>
    <lineage>
        <taxon>Bacteria</taxon>
        <taxon>Bacillati</taxon>
        <taxon>Bacillota</taxon>
        <taxon>Bacilli</taxon>
        <taxon>Bacillales</taxon>
        <taxon>Caryophanaceae</taxon>
        <taxon>Sporosarcina</taxon>
    </lineage>
</organism>
<evidence type="ECO:0000259" key="7">
    <source>
        <dbReference type="Pfam" id="PF13087"/>
    </source>
</evidence>
<comment type="caution">
    <text evidence="8">The sequence shown here is derived from an EMBL/GenBank/DDBJ whole genome shotgun (WGS) entry which is preliminary data.</text>
</comment>
<proteinExistence type="inferred from homology"/>
<dbReference type="InterPro" id="IPR041679">
    <property type="entry name" value="DNA2/NAM7-like_C"/>
</dbReference>
<keyword evidence="3" id="KW-0378">Hydrolase</keyword>
<dbReference type="SUPFAM" id="SSF52540">
    <property type="entry name" value="P-loop containing nucleoside triphosphate hydrolases"/>
    <property type="match status" value="1"/>
</dbReference>
<dbReference type="InterPro" id="IPR047187">
    <property type="entry name" value="SF1_C_Upf1"/>
</dbReference>
<dbReference type="PANTHER" id="PTHR43788">
    <property type="entry name" value="DNA2/NAM7 HELICASE FAMILY MEMBER"/>
    <property type="match status" value="1"/>
</dbReference>
<dbReference type="Gene3D" id="3.40.50.300">
    <property type="entry name" value="P-loop containing nucleotide triphosphate hydrolases"/>
    <property type="match status" value="2"/>
</dbReference>
<protein>
    <submittedName>
        <fullName evidence="8">DNA helicase</fullName>
    </submittedName>
</protein>
<evidence type="ECO:0000256" key="3">
    <source>
        <dbReference type="ARBA" id="ARBA00022801"/>
    </source>
</evidence>
<sequence>MTSTHGYIRDWQKAIRAEILYLKKYGSTRYLMLNGQLLSKSGVYTYFFDAPSIIKIPTGSSIKLEWGGKRVEGRVLSAEGNNAILALEEHIGIDLSEAYLLHDPWELLDELYQRLDEIKDSKRKRNRIKKLMDPSMAPKHPYEKIKSGTHELILRSKYNPVTYVWGPPGTGKTYTLARVAANKYFKGQSVLILAHSNQAIDVLMAETSFFAAGKRTIADGDMLRYGSQIGHALIDHRSLTADYLLQKQHSNLSEQKAALFEERRLLKQDLSRSLSKRDSDQLIAIEKKLSGVLEKIRLKEIEFVKNASIIGTTLAKAASDPAIYEKNYDIVIIDESSMAYVPQAAFAASLGRRVIICGDFKQLPPIASSRHKMAEKWLREDIFHHSGVSDAVKDGHLHPHLFLLKEQRRMHPDISAFSNKHIYHSLVGDHPDVLTARSDISACAPFPGRASILLNTAGSGEYGIKDGSSNSRINLWDLLLGFQLIHEAFIGGSRSIGYVTPYRAQALLMEQLLDELYEEERSSADIIAATVHRFQGSERDVMIFDSADAPPHDRAGMLLIGKESERLLNVAITRTKGKFIHICDLDFIQNKVFRNKTWRKLADHQLHNGQAIHPDQIGRWIKNQHPHLQWMHAKKLEKVFEDISAAKKEIVISLPDGQKLGNEWGQALSKRPSQTKLTMLAEHSIPFFNPDKIAPNGFPFPFILIDGHILWLGMPTETHKNARPPYVAARLQSSAAGSYLTSQFK</sequence>
<evidence type="ECO:0000256" key="4">
    <source>
        <dbReference type="ARBA" id="ARBA00022806"/>
    </source>
</evidence>
<dbReference type="RefSeq" id="WP_053435849.1">
    <property type="nucleotide sequence ID" value="NZ_LGUF01000007.1"/>
</dbReference>
<keyword evidence="2" id="KW-0547">Nucleotide-binding</keyword>
<dbReference type="GO" id="GO:0043139">
    <property type="term" value="F:5'-3' DNA helicase activity"/>
    <property type="evidence" value="ECO:0007669"/>
    <property type="project" value="TreeGrafter"/>
</dbReference>
<evidence type="ECO:0000256" key="1">
    <source>
        <dbReference type="ARBA" id="ARBA00007913"/>
    </source>
</evidence>
<dbReference type="OrthoDB" id="9757917at2"/>
<name>A0A0M0GGC4_SPOGL</name>
<dbReference type="CDD" id="cd18808">
    <property type="entry name" value="SF1_C_Upf1"/>
    <property type="match status" value="1"/>
</dbReference>